<reference evidence="1" key="1">
    <citation type="submission" date="2020-08" db="EMBL/GenBank/DDBJ databases">
        <title>Multicomponent nature underlies the extraordinary mechanical properties of spider dragline silk.</title>
        <authorList>
            <person name="Kono N."/>
            <person name="Nakamura H."/>
            <person name="Mori M."/>
            <person name="Yoshida Y."/>
            <person name="Ohtoshi R."/>
            <person name="Malay A.D."/>
            <person name="Moran D.A.P."/>
            <person name="Tomita M."/>
            <person name="Numata K."/>
            <person name="Arakawa K."/>
        </authorList>
    </citation>
    <scope>NUCLEOTIDE SEQUENCE</scope>
</reference>
<keyword evidence="2" id="KW-1185">Reference proteome</keyword>
<accession>A0A8X6XZ19</accession>
<gene>
    <name evidence="1" type="ORF">TNIN_414471</name>
</gene>
<name>A0A8X6XZ19_9ARAC</name>
<evidence type="ECO:0000313" key="1">
    <source>
        <dbReference type="EMBL" id="GFY62262.1"/>
    </source>
</evidence>
<dbReference type="Proteomes" id="UP000886998">
    <property type="component" value="Unassembled WGS sequence"/>
</dbReference>
<protein>
    <submittedName>
        <fullName evidence="1">Uncharacterized protein</fullName>
    </submittedName>
</protein>
<dbReference type="AlphaFoldDB" id="A0A8X6XZ19"/>
<sequence length="96" mass="11225">MEKRTNTYNLESSGVKSHLLSRHVSQFIETLGAKKIKRTLVVFLQRTLFSLFLFPHLDRKESYRPRKIPRLTEFSYSALLQSAFTPHGFCPCSEVY</sequence>
<organism evidence="1 2">
    <name type="scientific">Trichonephila inaurata madagascariensis</name>
    <dbReference type="NCBI Taxonomy" id="2747483"/>
    <lineage>
        <taxon>Eukaryota</taxon>
        <taxon>Metazoa</taxon>
        <taxon>Ecdysozoa</taxon>
        <taxon>Arthropoda</taxon>
        <taxon>Chelicerata</taxon>
        <taxon>Arachnida</taxon>
        <taxon>Araneae</taxon>
        <taxon>Araneomorphae</taxon>
        <taxon>Entelegynae</taxon>
        <taxon>Araneoidea</taxon>
        <taxon>Nephilidae</taxon>
        <taxon>Trichonephila</taxon>
        <taxon>Trichonephila inaurata</taxon>
    </lineage>
</organism>
<evidence type="ECO:0000313" key="2">
    <source>
        <dbReference type="Proteomes" id="UP000886998"/>
    </source>
</evidence>
<comment type="caution">
    <text evidence="1">The sequence shown here is derived from an EMBL/GenBank/DDBJ whole genome shotgun (WGS) entry which is preliminary data.</text>
</comment>
<proteinExistence type="predicted"/>
<dbReference type="EMBL" id="BMAV01014156">
    <property type="protein sequence ID" value="GFY62262.1"/>
    <property type="molecule type" value="Genomic_DNA"/>
</dbReference>